<evidence type="ECO:0000256" key="1">
    <source>
        <dbReference type="SAM" id="MobiDB-lite"/>
    </source>
</evidence>
<evidence type="ECO:0008006" key="5">
    <source>
        <dbReference type="Google" id="ProtNLM"/>
    </source>
</evidence>
<evidence type="ECO:0000313" key="4">
    <source>
        <dbReference type="Proteomes" id="UP000006431"/>
    </source>
</evidence>
<feature type="chain" id="PRO_5002843162" description="Periplasmic protein" evidence="2">
    <location>
        <begin position="22"/>
        <end position="120"/>
    </location>
</feature>
<dbReference type="RefSeq" id="WP_008338301.1">
    <property type="nucleotide sequence ID" value="NZ_AFRZ01000001.1"/>
</dbReference>
<evidence type="ECO:0000313" key="3">
    <source>
        <dbReference type="EMBL" id="EHP28601.1"/>
    </source>
</evidence>
<gene>
    <name evidence="3" type="ORF">SMGD1_0074</name>
</gene>
<dbReference type="PATRIC" id="fig|929558.5.peg.73"/>
<reference evidence="3 4" key="1">
    <citation type="journal article" date="2012" name="Proc. Natl. Acad. Sci. U.S.A.">
        <title>Genome and physiology of a model Epsilonproteobacterium responsible for sulfide detoxification in marine oxygen depletion zones.</title>
        <authorList>
            <person name="Grote J."/>
            <person name="Schott T."/>
            <person name="Bruckner C.G."/>
            <person name="Glockner F.O."/>
            <person name="Jost G."/>
            <person name="Teeling H."/>
            <person name="Labrenz M."/>
            <person name="Jurgens K."/>
        </authorList>
    </citation>
    <scope>NUCLEOTIDE SEQUENCE [LARGE SCALE GENOMIC DNA]</scope>
    <source>
        <strain evidence="3 4">GD1</strain>
    </source>
</reference>
<dbReference type="InterPro" id="IPR045503">
    <property type="entry name" value="DUF6488"/>
</dbReference>
<evidence type="ECO:0000256" key="2">
    <source>
        <dbReference type="SAM" id="SignalP"/>
    </source>
</evidence>
<feature type="region of interest" description="Disordered" evidence="1">
    <location>
        <begin position="25"/>
        <end position="44"/>
    </location>
</feature>
<organism evidence="3 4">
    <name type="scientific">Sulfurimonas gotlandica (strain DSM 19862 / JCM 16533 / GD1)</name>
    <dbReference type="NCBI Taxonomy" id="929558"/>
    <lineage>
        <taxon>Bacteria</taxon>
        <taxon>Pseudomonadati</taxon>
        <taxon>Campylobacterota</taxon>
        <taxon>Epsilonproteobacteria</taxon>
        <taxon>Campylobacterales</taxon>
        <taxon>Sulfurimonadaceae</taxon>
        <taxon>Sulfurimonas</taxon>
    </lineage>
</organism>
<dbReference type="Pfam" id="PF20098">
    <property type="entry name" value="DUF6488"/>
    <property type="match status" value="1"/>
</dbReference>
<accession>B6BLE6</accession>
<comment type="caution">
    <text evidence="3">The sequence shown here is derived from an EMBL/GenBank/DDBJ whole genome shotgun (WGS) entry which is preliminary data.</text>
</comment>
<proteinExistence type="predicted"/>
<keyword evidence="2" id="KW-0732">Signal</keyword>
<dbReference type="EMBL" id="AFRZ01000001">
    <property type="protein sequence ID" value="EHP28601.1"/>
    <property type="molecule type" value="Genomic_DNA"/>
</dbReference>
<name>B6BLE6_SULGG</name>
<feature type="signal peptide" evidence="2">
    <location>
        <begin position="1"/>
        <end position="21"/>
    </location>
</feature>
<dbReference type="eggNOG" id="ENOG5033MD2">
    <property type="taxonomic scope" value="Bacteria"/>
</dbReference>
<keyword evidence="4" id="KW-1185">Reference proteome</keyword>
<accession>H1FS55</accession>
<dbReference type="OrthoDB" id="5616427at2"/>
<protein>
    <recommendedName>
        <fullName evidence="5">Periplasmic protein</fullName>
    </recommendedName>
</protein>
<dbReference type="HOGENOM" id="CLU_166211_0_0_7"/>
<dbReference type="AlphaFoldDB" id="B6BLE6"/>
<sequence length="120" mass="13330">MKTLIKATAVTLALSFTTLYAGSGHSHDGEHGHSHAQAKVSQSVVKKQANQGLTRLIQSGKVEKSWSNIPIKDMNKKQFHHNMEWVVSYENKKITNKTEQTLYIFVSLTGEITGANYTGK</sequence>
<dbReference type="Proteomes" id="UP000006431">
    <property type="component" value="Unassembled WGS sequence"/>
</dbReference>
<dbReference type="STRING" id="929558.SMGD1_0074"/>